<keyword evidence="1" id="KW-0812">Transmembrane</keyword>
<feature type="transmembrane region" description="Helical" evidence="1">
    <location>
        <begin position="176"/>
        <end position="197"/>
    </location>
</feature>
<feature type="transmembrane region" description="Helical" evidence="1">
    <location>
        <begin position="343"/>
        <end position="363"/>
    </location>
</feature>
<dbReference type="Pfam" id="PF01757">
    <property type="entry name" value="Acyl_transf_3"/>
    <property type="match status" value="1"/>
</dbReference>
<evidence type="ECO:0000259" key="2">
    <source>
        <dbReference type="Pfam" id="PF01757"/>
    </source>
</evidence>
<name>A0A4Y4CSU8_ZOORA</name>
<feature type="transmembrane region" description="Helical" evidence="1">
    <location>
        <begin position="278"/>
        <end position="296"/>
    </location>
</feature>
<feature type="transmembrane region" description="Helical" evidence="1">
    <location>
        <begin position="53"/>
        <end position="72"/>
    </location>
</feature>
<keyword evidence="3" id="KW-0012">Acyltransferase</keyword>
<dbReference type="AlphaFoldDB" id="A0A4Y4CSU8"/>
<feature type="transmembrane region" description="Helical" evidence="1">
    <location>
        <begin position="303"/>
        <end position="323"/>
    </location>
</feature>
<feature type="transmembrane region" description="Helical" evidence="1">
    <location>
        <begin position="248"/>
        <end position="266"/>
    </location>
</feature>
<feature type="domain" description="Acyltransferase 3" evidence="2">
    <location>
        <begin position="20"/>
        <end position="352"/>
    </location>
</feature>
<dbReference type="RefSeq" id="WP_141351856.1">
    <property type="nucleotide sequence ID" value="NZ_BJNV01000031.1"/>
</dbReference>
<sequence length="397" mass="44582">MADTPTNFRSFDQQDHLQVIDALRGYAILIVIAVHTLGYVPDLAWPVKRVLTMGFYGVQLFFLASAVTLMMSWHRSADPFGPRSLKFLVRRFFRIAPLYWMAVVFYWFAYQIQAEQFSLQLLLATLFFYNAWSPYLIPTVPGWTPVPGGWSIGVEFCFYFTFPLIATLVTSLRRALVFVALSLGVMLAASHFGQSLYPEISPEERANFLYFWPPNQLVVFALGFLLYHLIKDESTRRRIIASPISADLASLAMLGATLAVALSIGLNKLFDWNQGLPPTHLLMTLCFVPWALVLILKPSGRVINRAITGLGKVSFSAYVLHFAVLKYTSQLLHQLWPLAKTGVYSVAFEAVFLGLALVLIRAIGEASYRLIEQPFIDLGKALLGRLQPPQPAGRPAR</sequence>
<organism evidence="3 4">
    <name type="scientific">Zoogloea ramigera</name>
    <dbReference type="NCBI Taxonomy" id="350"/>
    <lineage>
        <taxon>Bacteria</taxon>
        <taxon>Pseudomonadati</taxon>
        <taxon>Pseudomonadota</taxon>
        <taxon>Betaproteobacteria</taxon>
        <taxon>Rhodocyclales</taxon>
        <taxon>Zoogloeaceae</taxon>
        <taxon>Zoogloea</taxon>
    </lineage>
</organism>
<dbReference type="OrthoDB" id="9814807at2"/>
<dbReference type="EMBL" id="BJNV01000031">
    <property type="protein sequence ID" value="GEC95981.1"/>
    <property type="molecule type" value="Genomic_DNA"/>
</dbReference>
<dbReference type="GO" id="GO:0016020">
    <property type="term" value="C:membrane"/>
    <property type="evidence" value="ECO:0007669"/>
    <property type="project" value="TreeGrafter"/>
</dbReference>
<protein>
    <submittedName>
        <fullName evidence="3">Acyltransferase</fullName>
    </submittedName>
</protein>
<feature type="transmembrane region" description="Helical" evidence="1">
    <location>
        <begin position="92"/>
        <end position="110"/>
    </location>
</feature>
<feature type="transmembrane region" description="Helical" evidence="1">
    <location>
        <begin position="149"/>
        <end position="169"/>
    </location>
</feature>
<dbReference type="PANTHER" id="PTHR23028:SF53">
    <property type="entry name" value="ACYL_TRANSF_3 DOMAIN-CONTAINING PROTEIN"/>
    <property type="match status" value="1"/>
</dbReference>
<feature type="transmembrane region" description="Helical" evidence="1">
    <location>
        <begin position="117"/>
        <end position="137"/>
    </location>
</feature>
<accession>A0A4Y4CSU8</accession>
<dbReference type="PANTHER" id="PTHR23028">
    <property type="entry name" value="ACETYLTRANSFERASE"/>
    <property type="match status" value="1"/>
</dbReference>
<comment type="caution">
    <text evidence="3">The sequence shown here is derived from an EMBL/GenBank/DDBJ whole genome shotgun (WGS) entry which is preliminary data.</text>
</comment>
<keyword evidence="1" id="KW-0472">Membrane</keyword>
<keyword evidence="4" id="KW-1185">Reference proteome</keyword>
<dbReference type="InterPro" id="IPR002656">
    <property type="entry name" value="Acyl_transf_3_dom"/>
</dbReference>
<dbReference type="InterPro" id="IPR050879">
    <property type="entry name" value="Acyltransferase_3"/>
</dbReference>
<evidence type="ECO:0000313" key="3">
    <source>
        <dbReference type="EMBL" id="GEC95981.1"/>
    </source>
</evidence>
<dbReference type="GO" id="GO:0000271">
    <property type="term" value="P:polysaccharide biosynthetic process"/>
    <property type="evidence" value="ECO:0007669"/>
    <property type="project" value="TreeGrafter"/>
</dbReference>
<feature type="transmembrane region" description="Helical" evidence="1">
    <location>
        <begin position="23"/>
        <end position="41"/>
    </location>
</feature>
<feature type="transmembrane region" description="Helical" evidence="1">
    <location>
        <begin position="209"/>
        <end position="227"/>
    </location>
</feature>
<dbReference type="GO" id="GO:0016747">
    <property type="term" value="F:acyltransferase activity, transferring groups other than amino-acyl groups"/>
    <property type="evidence" value="ECO:0007669"/>
    <property type="project" value="InterPro"/>
</dbReference>
<proteinExistence type="predicted"/>
<keyword evidence="3" id="KW-0808">Transferase</keyword>
<keyword evidence="1" id="KW-1133">Transmembrane helix</keyword>
<gene>
    <name evidence="3" type="ORF">ZRA01_20540</name>
</gene>
<evidence type="ECO:0000256" key="1">
    <source>
        <dbReference type="SAM" id="Phobius"/>
    </source>
</evidence>
<evidence type="ECO:0000313" key="4">
    <source>
        <dbReference type="Proteomes" id="UP000318422"/>
    </source>
</evidence>
<dbReference type="Proteomes" id="UP000318422">
    <property type="component" value="Unassembled WGS sequence"/>
</dbReference>
<reference evidence="3 4" key="1">
    <citation type="submission" date="2019-06" db="EMBL/GenBank/DDBJ databases">
        <title>Whole genome shotgun sequence of Zoogloea ramigera NBRC 15342.</title>
        <authorList>
            <person name="Hosoyama A."/>
            <person name="Uohara A."/>
            <person name="Ohji S."/>
            <person name="Ichikawa N."/>
        </authorList>
    </citation>
    <scope>NUCLEOTIDE SEQUENCE [LARGE SCALE GENOMIC DNA]</scope>
    <source>
        <strain evidence="3 4">NBRC 15342</strain>
    </source>
</reference>